<dbReference type="Proteomes" id="UP000827721">
    <property type="component" value="Unassembled WGS sequence"/>
</dbReference>
<dbReference type="PRINTS" id="PR00463">
    <property type="entry name" value="EP450I"/>
</dbReference>
<dbReference type="PRINTS" id="PR00385">
    <property type="entry name" value="P450"/>
</dbReference>
<name>A0ABQ8I4D3_9ROSI</name>
<dbReference type="PANTHER" id="PTHR24298">
    <property type="entry name" value="FLAVONOID 3'-MONOOXYGENASE-RELATED"/>
    <property type="match status" value="1"/>
</dbReference>
<dbReference type="Pfam" id="PF00067">
    <property type="entry name" value="p450"/>
    <property type="match status" value="1"/>
</dbReference>
<organism evidence="9 10">
    <name type="scientific">Xanthoceras sorbifolium</name>
    <dbReference type="NCBI Taxonomy" id="99658"/>
    <lineage>
        <taxon>Eukaryota</taxon>
        <taxon>Viridiplantae</taxon>
        <taxon>Streptophyta</taxon>
        <taxon>Embryophyta</taxon>
        <taxon>Tracheophyta</taxon>
        <taxon>Spermatophyta</taxon>
        <taxon>Magnoliopsida</taxon>
        <taxon>eudicotyledons</taxon>
        <taxon>Gunneridae</taxon>
        <taxon>Pentapetalae</taxon>
        <taxon>rosids</taxon>
        <taxon>malvids</taxon>
        <taxon>Sapindales</taxon>
        <taxon>Sapindaceae</taxon>
        <taxon>Xanthoceroideae</taxon>
        <taxon>Xanthoceras</taxon>
    </lineage>
</organism>
<reference evidence="9 10" key="1">
    <citation type="submission" date="2021-02" db="EMBL/GenBank/DDBJ databases">
        <title>Plant Genome Project.</title>
        <authorList>
            <person name="Zhang R.-G."/>
        </authorList>
    </citation>
    <scope>NUCLEOTIDE SEQUENCE [LARGE SCALE GENOMIC DNA]</scope>
    <source>
        <tissue evidence="9">Leaves</tissue>
    </source>
</reference>
<evidence type="ECO:0000256" key="2">
    <source>
        <dbReference type="ARBA" id="ARBA00004167"/>
    </source>
</evidence>
<keyword evidence="7" id="KW-0472">Membrane</keyword>
<keyword evidence="6" id="KW-1133">Transmembrane helix</keyword>
<keyword evidence="3 8" id="KW-0349">Heme</keyword>
<dbReference type="PROSITE" id="PS00086">
    <property type="entry name" value="CYTOCHROME_P450"/>
    <property type="match status" value="1"/>
</dbReference>
<comment type="similarity">
    <text evidence="8">Belongs to the cytochrome P450 family.</text>
</comment>
<keyword evidence="8" id="KW-0503">Monooxygenase</keyword>
<keyword evidence="8" id="KW-0408">Iron</keyword>
<keyword evidence="4" id="KW-0812">Transmembrane</keyword>
<evidence type="ECO:0000313" key="9">
    <source>
        <dbReference type="EMBL" id="KAH7571480.1"/>
    </source>
</evidence>
<evidence type="ECO:0000256" key="6">
    <source>
        <dbReference type="ARBA" id="ARBA00022989"/>
    </source>
</evidence>
<protein>
    <recommendedName>
        <fullName evidence="11">Cytochrome P450</fullName>
    </recommendedName>
</protein>
<dbReference type="InterPro" id="IPR036396">
    <property type="entry name" value="Cyt_P450_sf"/>
</dbReference>
<comment type="subcellular location">
    <subcellularLocation>
        <location evidence="2">Membrane</location>
        <topology evidence="2">Single-pass membrane protein</topology>
    </subcellularLocation>
</comment>
<evidence type="ECO:0000256" key="3">
    <source>
        <dbReference type="ARBA" id="ARBA00022617"/>
    </source>
</evidence>
<evidence type="ECO:0000256" key="8">
    <source>
        <dbReference type="RuleBase" id="RU000461"/>
    </source>
</evidence>
<dbReference type="SUPFAM" id="SSF48264">
    <property type="entry name" value="Cytochrome P450"/>
    <property type="match status" value="1"/>
</dbReference>
<keyword evidence="8" id="KW-0560">Oxidoreductase</keyword>
<dbReference type="PANTHER" id="PTHR24298:SF800">
    <property type="entry name" value="CYTOCHROME P450 89A2-RELATED"/>
    <property type="match status" value="1"/>
</dbReference>
<dbReference type="InterPro" id="IPR017972">
    <property type="entry name" value="Cyt_P450_CS"/>
</dbReference>
<dbReference type="InterPro" id="IPR051103">
    <property type="entry name" value="Plant_metabolite_P450s"/>
</dbReference>
<gene>
    <name evidence="9" type="ORF">JRO89_XS04G0059900</name>
</gene>
<dbReference type="Gene3D" id="1.10.630.10">
    <property type="entry name" value="Cytochrome P450"/>
    <property type="match status" value="1"/>
</dbReference>
<dbReference type="InterPro" id="IPR002401">
    <property type="entry name" value="Cyt_P450_E_grp-I"/>
</dbReference>
<evidence type="ECO:0000256" key="4">
    <source>
        <dbReference type="ARBA" id="ARBA00022692"/>
    </source>
</evidence>
<evidence type="ECO:0000256" key="5">
    <source>
        <dbReference type="ARBA" id="ARBA00022723"/>
    </source>
</evidence>
<keyword evidence="10" id="KW-1185">Reference proteome</keyword>
<comment type="caution">
    <text evidence="9">The sequence shown here is derived from an EMBL/GenBank/DDBJ whole genome shotgun (WGS) entry which is preliminary data.</text>
</comment>
<evidence type="ECO:0008006" key="11">
    <source>
        <dbReference type="Google" id="ProtNLM"/>
    </source>
</evidence>
<proteinExistence type="inferred from homology"/>
<accession>A0ABQ8I4D3</accession>
<dbReference type="CDD" id="cd11075">
    <property type="entry name" value="CYP77_89"/>
    <property type="match status" value="1"/>
</dbReference>
<comment type="cofactor">
    <cofactor evidence="1">
        <name>heme</name>
        <dbReference type="ChEBI" id="CHEBI:30413"/>
    </cofactor>
</comment>
<dbReference type="InterPro" id="IPR001128">
    <property type="entry name" value="Cyt_P450"/>
</dbReference>
<evidence type="ECO:0000313" key="10">
    <source>
        <dbReference type="Proteomes" id="UP000827721"/>
    </source>
</evidence>
<keyword evidence="5 8" id="KW-0479">Metal-binding</keyword>
<sequence>METWSIVLISISIVAFFSLLSRNFSKNLPPSPPAIPIIGHLLWLRKPHDKMKLILRNLHEKYGPIFTLYIGSKPLIFVATRSLAHEALVQNGAVFADRPPALPTVKHISCNLHNINASNGPTWQTLRRNLTSQILSRSRVKAYSHARKWVLKILVDRLVLHSQSGTPVCVVDHFRHALFCSLALMCFGEKLEEKQIVEIKHVLHRLALNLSRFEILNVWPRFGKILFRKRWAEFLQILQDIENVLVPFIEARQKLREKKLKTSKSSYLQKVPVENKEDDHVVTYLDTLLDLELPEENNRKLEDSEIVSLCAEFLDGGTDTTSTAFQWIMANLVKYPQVQEKLFMEMKEVLGDGEEEVREEDLQRVPYLKAVILEGLRLHPPGHLLIAHAVTHDTVLNGFVVPKKGLVNFMVAEMGRDPKAWKDPTAFKPERFLEISDLSQIFNITGSKEIKMMPFGAGRRICPGYSLAMLHLEYLVANMVWKFQWKAVEGDDVNLAEKEEFTIGMKYPLQAHLSPRVKRE</sequence>
<dbReference type="EMBL" id="JAFEMO010000004">
    <property type="protein sequence ID" value="KAH7571480.1"/>
    <property type="molecule type" value="Genomic_DNA"/>
</dbReference>
<evidence type="ECO:0000256" key="1">
    <source>
        <dbReference type="ARBA" id="ARBA00001971"/>
    </source>
</evidence>
<evidence type="ECO:0000256" key="7">
    <source>
        <dbReference type="ARBA" id="ARBA00023136"/>
    </source>
</evidence>